<sequence length="246" mass="28700">MSVKQQSQHVGLIKQKARSEKMSNKKDVKKEKELLNEKFKSVCEDWQSIYKELIKGQKEIQKEGVALENPEYRNEFKKAFQSNEYKNGMSIYKQSVKLIKDYQNNLIDYGKICHQMHDLEQQIYGKRKEIKDKPSYIKSSKTFKRLNYKEGFAVKALKNSYKKFYPNEVSSVISTINDLADTANVKLHLRNEQEISQALNNLLPAVRRDGQKDKQNLNLGNKVEQARKNAGSTRNSSVQKRPHQVR</sequence>
<dbReference type="AlphaFoldDB" id="A0AB74D018"/>
<organism evidence="2 3">
    <name type="scientific">Enterococcus faecium</name>
    <name type="common">Streptococcus faecium</name>
    <dbReference type="NCBI Taxonomy" id="1352"/>
    <lineage>
        <taxon>Bacteria</taxon>
        <taxon>Bacillati</taxon>
        <taxon>Bacillota</taxon>
        <taxon>Bacilli</taxon>
        <taxon>Lactobacillales</taxon>
        <taxon>Enterococcaceae</taxon>
        <taxon>Enterococcus</taxon>
    </lineage>
</organism>
<evidence type="ECO:0000256" key="1">
    <source>
        <dbReference type="SAM" id="MobiDB-lite"/>
    </source>
</evidence>
<feature type="compositionally biased region" description="Basic and acidic residues" evidence="1">
    <location>
        <begin position="17"/>
        <end position="29"/>
    </location>
</feature>
<protein>
    <submittedName>
        <fullName evidence="2">Uncharacterized protein</fullName>
    </submittedName>
</protein>
<dbReference type="EMBL" id="RKNM01000003">
    <property type="protein sequence ID" value="ROX57622.1"/>
    <property type="molecule type" value="Genomic_DNA"/>
</dbReference>
<reference evidence="2 3" key="1">
    <citation type="submission" date="2018-10" db="EMBL/GenBank/DDBJ databases">
        <title>Genotypes and phenotypes of Enterococci isolated from broiler chickens.</title>
        <authorList>
            <person name="Muhammad A.R."/>
            <person name="Diarra M.S."/>
        </authorList>
    </citation>
    <scope>NUCLEOTIDE SEQUENCE [LARGE SCALE GENOMIC DNA]</scope>
    <source>
        <strain evidence="2 3">P5 C A 35</strain>
    </source>
</reference>
<gene>
    <name evidence="2" type="ORF">EGW36_03500</name>
</gene>
<proteinExistence type="predicted"/>
<evidence type="ECO:0000313" key="2">
    <source>
        <dbReference type="EMBL" id="ROX57622.1"/>
    </source>
</evidence>
<feature type="region of interest" description="Disordered" evidence="1">
    <location>
        <begin position="1"/>
        <end position="29"/>
    </location>
</feature>
<feature type="compositionally biased region" description="Polar residues" evidence="1">
    <location>
        <begin position="230"/>
        <end position="239"/>
    </location>
</feature>
<comment type="caution">
    <text evidence="2">The sequence shown here is derived from an EMBL/GenBank/DDBJ whole genome shotgun (WGS) entry which is preliminary data.</text>
</comment>
<dbReference type="Proteomes" id="UP000281752">
    <property type="component" value="Unassembled WGS sequence"/>
</dbReference>
<evidence type="ECO:0000313" key="3">
    <source>
        <dbReference type="Proteomes" id="UP000281752"/>
    </source>
</evidence>
<feature type="region of interest" description="Disordered" evidence="1">
    <location>
        <begin position="208"/>
        <end position="246"/>
    </location>
</feature>
<accession>A0AB74D018</accession>
<name>A0AB74D018_ENTFC</name>